<comment type="caution">
    <text evidence="3">The sequence shown here is derived from an EMBL/GenBank/DDBJ whole genome shotgun (WGS) entry which is preliminary data.</text>
</comment>
<dbReference type="EMBL" id="JBAMMX010000023">
    <property type="protein sequence ID" value="KAK6917102.1"/>
    <property type="molecule type" value="Genomic_DNA"/>
</dbReference>
<dbReference type="InterPro" id="IPR025525">
    <property type="entry name" value="hAT-like_transposase_RNase-H"/>
</dbReference>
<evidence type="ECO:0000313" key="3">
    <source>
        <dbReference type="EMBL" id="KAK6917102.1"/>
    </source>
</evidence>
<dbReference type="SUPFAM" id="SSF53098">
    <property type="entry name" value="Ribonuclease H-like"/>
    <property type="match status" value="1"/>
</dbReference>
<dbReference type="PANTHER" id="PTHR23272:SF104">
    <property type="entry name" value="HAT FAMILY DIMERISATION DOMAIN CONTAINING PROTEIN, EXPRESSED"/>
    <property type="match status" value="1"/>
</dbReference>
<dbReference type="AlphaFoldDB" id="A0AAN8YY10"/>
<gene>
    <name evidence="3" type="ORF">RJ641_017853</name>
</gene>
<evidence type="ECO:0000256" key="1">
    <source>
        <dbReference type="SAM" id="MobiDB-lite"/>
    </source>
</evidence>
<protein>
    <submittedName>
        <fullName evidence="3">HAT-like transposase, RNase-H fold</fullName>
    </submittedName>
</protein>
<sequence>MRRTVWWKWKVNQSRNREPIPFYIVVHHLSHVTGRERLKIRIFTTGGDSKPIIRAKACAQPIFCSFRLLNLNKTLIPFALRLLKNSLDDNDDTHHHLHLNNRTSRRCGFLKLLFGFCKEPWNLLSFLDATLIWKMDNSEMSDANNENIIVTVTDLDPSEKQLRAESKPNPCEKCQKPKREVERRSEVWAYFTKNEKNPLECKCNYCLKTLLNFAKGTSDQGFSLIWKFDQEKNRRDLTKLIITHELPFSFVKDPSFQKYVLDPPLHENWENVKIVHKFLKTFNIATNTLSGSKYCTANIFLCEVYRILMLLKQTIQDVNSIFMDMTNDMLFKFEKYWFGKEPNVLLSIAFVLDPRFKFKNLKFYYKRIYDSVLVDIMLDRINRELHALFEEYSETYETSMREQEKEVTLAMASLFVAFGVLFKIVGYEFYDFLLLSNINKTQGRSYQSHSSNEKGLSGNYSNEKGLSRN</sequence>
<dbReference type="Proteomes" id="UP001370490">
    <property type="component" value="Unassembled WGS sequence"/>
</dbReference>
<organism evidence="3 4">
    <name type="scientific">Dillenia turbinata</name>
    <dbReference type="NCBI Taxonomy" id="194707"/>
    <lineage>
        <taxon>Eukaryota</taxon>
        <taxon>Viridiplantae</taxon>
        <taxon>Streptophyta</taxon>
        <taxon>Embryophyta</taxon>
        <taxon>Tracheophyta</taxon>
        <taxon>Spermatophyta</taxon>
        <taxon>Magnoliopsida</taxon>
        <taxon>eudicotyledons</taxon>
        <taxon>Gunneridae</taxon>
        <taxon>Pentapetalae</taxon>
        <taxon>Dilleniales</taxon>
        <taxon>Dilleniaceae</taxon>
        <taxon>Dillenia</taxon>
    </lineage>
</organism>
<dbReference type="PANTHER" id="PTHR23272">
    <property type="entry name" value="BED FINGER-RELATED"/>
    <property type="match status" value="1"/>
</dbReference>
<proteinExistence type="predicted"/>
<dbReference type="InterPro" id="IPR012337">
    <property type="entry name" value="RNaseH-like_sf"/>
</dbReference>
<feature type="domain" description="hAT-like transposase RNase-H fold" evidence="2">
    <location>
        <begin position="290"/>
        <end position="392"/>
    </location>
</feature>
<feature type="region of interest" description="Disordered" evidence="1">
    <location>
        <begin position="446"/>
        <end position="469"/>
    </location>
</feature>
<keyword evidence="4" id="KW-1185">Reference proteome</keyword>
<dbReference type="Pfam" id="PF14372">
    <property type="entry name" value="hAT-like_RNase-H"/>
    <property type="match status" value="1"/>
</dbReference>
<accession>A0AAN8YY10</accession>
<evidence type="ECO:0000259" key="2">
    <source>
        <dbReference type="Pfam" id="PF14372"/>
    </source>
</evidence>
<dbReference type="GO" id="GO:0003677">
    <property type="term" value="F:DNA binding"/>
    <property type="evidence" value="ECO:0007669"/>
    <property type="project" value="InterPro"/>
</dbReference>
<evidence type="ECO:0000313" key="4">
    <source>
        <dbReference type="Proteomes" id="UP001370490"/>
    </source>
</evidence>
<name>A0AAN8YY10_9MAGN</name>
<reference evidence="3 4" key="1">
    <citation type="submission" date="2023-12" db="EMBL/GenBank/DDBJ databases">
        <title>A high-quality genome assembly for Dillenia turbinata (Dilleniales).</title>
        <authorList>
            <person name="Chanderbali A."/>
        </authorList>
    </citation>
    <scope>NUCLEOTIDE SEQUENCE [LARGE SCALE GENOMIC DNA]</scope>
    <source>
        <strain evidence="3">LSX21</strain>
        <tissue evidence="3">Leaf</tissue>
    </source>
</reference>